<keyword evidence="1" id="KW-1133">Transmembrane helix</keyword>
<dbReference type="AlphaFoldDB" id="A0A7C9MSP7"/>
<organism evidence="2 3">
    <name type="scientific">Deinococcus arboris</name>
    <dbReference type="NCBI Taxonomy" id="2682977"/>
    <lineage>
        <taxon>Bacteria</taxon>
        <taxon>Thermotogati</taxon>
        <taxon>Deinococcota</taxon>
        <taxon>Deinococci</taxon>
        <taxon>Deinococcales</taxon>
        <taxon>Deinococcaceae</taxon>
        <taxon>Deinococcus</taxon>
    </lineage>
</organism>
<name>A0A7C9MSP7_9DEIO</name>
<evidence type="ECO:0008006" key="4">
    <source>
        <dbReference type="Google" id="ProtNLM"/>
    </source>
</evidence>
<keyword evidence="1" id="KW-0812">Transmembrane</keyword>
<comment type="caution">
    <text evidence="2">The sequence shown here is derived from an EMBL/GenBank/DDBJ whole genome shotgun (WGS) entry which is preliminary data.</text>
</comment>
<feature type="transmembrane region" description="Helical" evidence="1">
    <location>
        <begin position="109"/>
        <end position="127"/>
    </location>
</feature>
<protein>
    <recommendedName>
        <fullName evidence="4">DUF4149 domain-containing protein</fullName>
    </recommendedName>
</protein>
<dbReference type="Proteomes" id="UP000483286">
    <property type="component" value="Unassembled WGS sequence"/>
</dbReference>
<sequence length="128" mass="13803">MSLFSHLNVLLVGAWFGMYLFTTFVVSPAFAQLFPDAAIRSAHRQVLGRQYARVNGPLTLALLLTLLALSLTQGFSAARLTQWGLLLSLSLLIPLHVRAASRRAAPPRWITHVTLLVGLGLCGAAVVA</sequence>
<feature type="transmembrane region" description="Helical" evidence="1">
    <location>
        <begin position="80"/>
        <end position="97"/>
    </location>
</feature>
<evidence type="ECO:0000313" key="3">
    <source>
        <dbReference type="Proteomes" id="UP000483286"/>
    </source>
</evidence>
<dbReference type="EMBL" id="WQLB01000025">
    <property type="protein sequence ID" value="MVN88224.1"/>
    <property type="molecule type" value="Genomic_DNA"/>
</dbReference>
<evidence type="ECO:0000313" key="2">
    <source>
        <dbReference type="EMBL" id="MVN88224.1"/>
    </source>
</evidence>
<keyword evidence="3" id="KW-1185">Reference proteome</keyword>
<keyword evidence="1" id="KW-0472">Membrane</keyword>
<reference evidence="2 3" key="1">
    <citation type="submission" date="2019-12" db="EMBL/GenBank/DDBJ databases">
        <title>Deinococcus sp. HMF7620 Genome sequencing and assembly.</title>
        <authorList>
            <person name="Kang H."/>
            <person name="Kim H."/>
            <person name="Joh K."/>
        </authorList>
    </citation>
    <scope>NUCLEOTIDE SEQUENCE [LARGE SCALE GENOMIC DNA]</scope>
    <source>
        <strain evidence="2 3">HMF7620</strain>
    </source>
</reference>
<feature type="transmembrane region" description="Helical" evidence="1">
    <location>
        <begin position="12"/>
        <end position="34"/>
    </location>
</feature>
<proteinExistence type="predicted"/>
<accession>A0A7C9MSP7</accession>
<evidence type="ECO:0000256" key="1">
    <source>
        <dbReference type="SAM" id="Phobius"/>
    </source>
</evidence>
<feature type="transmembrane region" description="Helical" evidence="1">
    <location>
        <begin position="54"/>
        <end position="74"/>
    </location>
</feature>
<gene>
    <name evidence="2" type="ORF">GO986_15850</name>
</gene>
<dbReference type="RefSeq" id="WP_157460284.1">
    <property type="nucleotide sequence ID" value="NZ_WQLB01000025.1"/>
</dbReference>